<name>A0A0D0CEG3_9AGAM</name>
<evidence type="ECO:0000313" key="1">
    <source>
        <dbReference type="EMBL" id="KIK81097.1"/>
    </source>
</evidence>
<dbReference type="AlphaFoldDB" id="A0A0D0CEG3"/>
<dbReference type="EMBL" id="KN825867">
    <property type="protein sequence ID" value="KIK81097.1"/>
    <property type="molecule type" value="Genomic_DNA"/>
</dbReference>
<evidence type="ECO:0000313" key="2">
    <source>
        <dbReference type="Proteomes" id="UP000054538"/>
    </source>
</evidence>
<proteinExistence type="predicted"/>
<sequence length="51" mass="5665">MIRKPNEREAHENFGDLSEESPTEIYACKWAAVGMPNGGRTSTPSLLNYVP</sequence>
<accession>A0A0D0CEG3</accession>
<organism evidence="1 2">
    <name type="scientific">Paxillus rubicundulus Ve08.2h10</name>
    <dbReference type="NCBI Taxonomy" id="930991"/>
    <lineage>
        <taxon>Eukaryota</taxon>
        <taxon>Fungi</taxon>
        <taxon>Dikarya</taxon>
        <taxon>Basidiomycota</taxon>
        <taxon>Agaricomycotina</taxon>
        <taxon>Agaricomycetes</taxon>
        <taxon>Agaricomycetidae</taxon>
        <taxon>Boletales</taxon>
        <taxon>Paxilineae</taxon>
        <taxon>Paxillaceae</taxon>
        <taxon>Paxillus</taxon>
    </lineage>
</organism>
<gene>
    <name evidence="1" type="ORF">PAXRUDRAFT_833108</name>
</gene>
<dbReference type="HOGENOM" id="CLU_3107030_0_0_1"/>
<dbReference type="InParanoid" id="A0A0D0CEG3"/>
<protein>
    <submittedName>
        <fullName evidence="1">Unplaced genomic scaffold scaffold_1045, whole genome shotgun sequence</fullName>
    </submittedName>
</protein>
<keyword evidence="2" id="KW-1185">Reference proteome</keyword>
<reference evidence="2" key="2">
    <citation type="submission" date="2015-01" db="EMBL/GenBank/DDBJ databases">
        <title>Evolutionary Origins and Diversification of the Mycorrhizal Mutualists.</title>
        <authorList>
            <consortium name="DOE Joint Genome Institute"/>
            <consortium name="Mycorrhizal Genomics Consortium"/>
            <person name="Kohler A."/>
            <person name="Kuo A."/>
            <person name="Nagy L.G."/>
            <person name="Floudas D."/>
            <person name="Copeland A."/>
            <person name="Barry K.W."/>
            <person name="Cichocki N."/>
            <person name="Veneault-Fourrey C."/>
            <person name="LaButti K."/>
            <person name="Lindquist E.A."/>
            <person name="Lipzen A."/>
            <person name="Lundell T."/>
            <person name="Morin E."/>
            <person name="Murat C."/>
            <person name="Riley R."/>
            <person name="Ohm R."/>
            <person name="Sun H."/>
            <person name="Tunlid A."/>
            <person name="Henrissat B."/>
            <person name="Grigoriev I.V."/>
            <person name="Hibbett D.S."/>
            <person name="Martin F."/>
        </authorList>
    </citation>
    <scope>NUCLEOTIDE SEQUENCE [LARGE SCALE GENOMIC DNA]</scope>
    <source>
        <strain evidence="2">Ve08.2h10</strain>
    </source>
</reference>
<dbReference type="Proteomes" id="UP000054538">
    <property type="component" value="Unassembled WGS sequence"/>
</dbReference>
<reference evidence="1 2" key="1">
    <citation type="submission" date="2014-04" db="EMBL/GenBank/DDBJ databases">
        <authorList>
            <consortium name="DOE Joint Genome Institute"/>
            <person name="Kuo A."/>
            <person name="Kohler A."/>
            <person name="Jargeat P."/>
            <person name="Nagy L.G."/>
            <person name="Floudas D."/>
            <person name="Copeland A."/>
            <person name="Barry K.W."/>
            <person name="Cichocki N."/>
            <person name="Veneault-Fourrey C."/>
            <person name="LaButti K."/>
            <person name="Lindquist E.A."/>
            <person name="Lipzen A."/>
            <person name="Lundell T."/>
            <person name="Morin E."/>
            <person name="Murat C."/>
            <person name="Sun H."/>
            <person name="Tunlid A."/>
            <person name="Henrissat B."/>
            <person name="Grigoriev I.V."/>
            <person name="Hibbett D.S."/>
            <person name="Martin F."/>
            <person name="Nordberg H.P."/>
            <person name="Cantor M.N."/>
            <person name="Hua S.X."/>
        </authorList>
    </citation>
    <scope>NUCLEOTIDE SEQUENCE [LARGE SCALE GENOMIC DNA]</scope>
    <source>
        <strain evidence="1 2">Ve08.2h10</strain>
    </source>
</reference>